<evidence type="ECO:0000313" key="21">
    <source>
        <dbReference type="EMBL" id="PTX44486.1"/>
    </source>
</evidence>
<feature type="active site" evidence="19">
    <location>
        <position position="281"/>
    </location>
</feature>
<dbReference type="Pfam" id="PF02873">
    <property type="entry name" value="MurB_C"/>
    <property type="match status" value="1"/>
</dbReference>
<dbReference type="InterPro" id="IPR016167">
    <property type="entry name" value="FAD-bd_PCMH_sub1"/>
</dbReference>
<dbReference type="EMBL" id="QBKQ01000001">
    <property type="protein sequence ID" value="PTX44486.1"/>
    <property type="molecule type" value="Genomic_DNA"/>
</dbReference>
<evidence type="ECO:0000259" key="20">
    <source>
        <dbReference type="PROSITE" id="PS51387"/>
    </source>
</evidence>
<accession>A0A2T6AL59</accession>
<keyword evidence="14 19" id="KW-0560">Oxidoreductase</keyword>
<dbReference type="Pfam" id="PF01565">
    <property type="entry name" value="FAD_binding_4"/>
    <property type="match status" value="1"/>
</dbReference>
<dbReference type="NCBIfam" id="NF010480">
    <property type="entry name" value="PRK13905.1"/>
    <property type="match status" value="1"/>
</dbReference>
<feature type="domain" description="FAD-binding PCMH-type" evidence="20">
    <location>
        <begin position="17"/>
        <end position="182"/>
    </location>
</feature>
<dbReference type="Proteomes" id="UP000244174">
    <property type="component" value="Unassembled WGS sequence"/>
</dbReference>
<keyword evidence="12 19" id="KW-0133">Cell shape</keyword>
<comment type="pathway">
    <text evidence="4 19">Cell wall biogenesis; peptidoglycan biosynthesis.</text>
</comment>
<evidence type="ECO:0000256" key="19">
    <source>
        <dbReference type="HAMAP-Rule" id="MF_00037"/>
    </source>
</evidence>
<dbReference type="InterPro" id="IPR036635">
    <property type="entry name" value="MurB_C_sf"/>
</dbReference>
<comment type="catalytic activity">
    <reaction evidence="18 19">
        <text>UDP-N-acetyl-alpha-D-muramate + NADP(+) = UDP-N-acetyl-3-O-(1-carboxyvinyl)-alpha-D-glucosamine + NADPH + H(+)</text>
        <dbReference type="Rhea" id="RHEA:12248"/>
        <dbReference type="ChEBI" id="CHEBI:15378"/>
        <dbReference type="ChEBI" id="CHEBI:57783"/>
        <dbReference type="ChEBI" id="CHEBI:58349"/>
        <dbReference type="ChEBI" id="CHEBI:68483"/>
        <dbReference type="ChEBI" id="CHEBI:70757"/>
        <dbReference type="EC" id="1.3.1.98"/>
    </reaction>
</comment>
<dbReference type="SUPFAM" id="SSF56176">
    <property type="entry name" value="FAD-binding/transporter-associated domain-like"/>
    <property type="match status" value="1"/>
</dbReference>
<dbReference type="PANTHER" id="PTHR21071">
    <property type="entry name" value="UDP-N-ACETYLENOLPYRUVOYLGLUCOSAMINE REDUCTASE"/>
    <property type="match status" value="1"/>
</dbReference>
<dbReference type="GO" id="GO:0009252">
    <property type="term" value="P:peptidoglycan biosynthetic process"/>
    <property type="evidence" value="ECO:0007669"/>
    <property type="project" value="UniProtKB-UniRule"/>
</dbReference>
<dbReference type="InterPro" id="IPR003170">
    <property type="entry name" value="MurB"/>
</dbReference>
<dbReference type="GO" id="GO:0071949">
    <property type="term" value="F:FAD binding"/>
    <property type="evidence" value="ECO:0007669"/>
    <property type="project" value="InterPro"/>
</dbReference>
<comment type="function">
    <text evidence="2 19">Cell wall formation.</text>
</comment>
<reference evidence="21 22" key="1">
    <citation type="submission" date="2018-04" db="EMBL/GenBank/DDBJ databases">
        <title>Genomic Encyclopedia of Archaeal and Bacterial Type Strains, Phase II (KMG-II): from individual species to whole genera.</title>
        <authorList>
            <person name="Goeker M."/>
        </authorList>
    </citation>
    <scope>NUCLEOTIDE SEQUENCE [LARGE SCALE GENOMIC DNA]</scope>
    <source>
        <strain evidence="21 22">DSM 23082</strain>
    </source>
</reference>
<keyword evidence="7 19" id="KW-0963">Cytoplasm</keyword>
<evidence type="ECO:0000256" key="18">
    <source>
        <dbReference type="ARBA" id="ARBA00048914"/>
    </source>
</evidence>
<dbReference type="GO" id="GO:0008360">
    <property type="term" value="P:regulation of cell shape"/>
    <property type="evidence" value="ECO:0007669"/>
    <property type="project" value="UniProtKB-KW"/>
</dbReference>
<proteinExistence type="inferred from homology"/>
<evidence type="ECO:0000256" key="13">
    <source>
        <dbReference type="ARBA" id="ARBA00022984"/>
    </source>
</evidence>
<keyword evidence="9 19" id="KW-0285">Flavoprotein</keyword>
<protein>
    <recommendedName>
        <fullName evidence="6 19">UDP-N-acetylenolpyruvoylglucosamine reductase</fullName>
        <ecNumber evidence="5 19">1.3.1.98</ecNumber>
    </recommendedName>
    <alternativeName>
        <fullName evidence="17 19">UDP-N-acetylmuramate dehydrogenase</fullName>
    </alternativeName>
</protein>
<comment type="similarity">
    <text evidence="19">Belongs to the MurB family.</text>
</comment>
<dbReference type="PROSITE" id="PS51387">
    <property type="entry name" value="FAD_PCMH"/>
    <property type="match status" value="1"/>
</dbReference>
<sequence>MKSFKNFNLKKFNSYGITSYCDTVFFPDSESDIVRLFSELKDSQPYIIGNGNNLILSKEKYDEPFIILNGCFNKIEVEGSKIVAEAGATLLELSQIALNQSLSGFEMFYDIPSSVGGAVVMNAGSSGEEIKDLLTKVRYFDRSKNLIEEISVEDIHFEYRNSFFQQNPDKLVLKSSFRLKEGNQEAINAKMEEIKMKRWAKQPRNYPNCGSVFKRPEGRFVGPLLDELKLKGYRVGGAMVSEKHSGFIINYENASGYDILKLIDHIQSEVLKHFGVQLEVEQRII</sequence>
<evidence type="ECO:0000256" key="6">
    <source>
        <dbReference type="ARBA" id="ARBA00015188"/>
    </source>
</evidence>
<dbReference type="GO" id="GO:0008762">
    <property type="term" value="F:UDP-N-acetylmuramate dehydrogenase activity"/>
    <property type="evidence" value="ECO:0007669"/>
    <property type="project" value="UniProtKB-UniRule"/>
</dbReference>
<evidence type="ECO:0000256" key="4">
    <source>
        <dbReference type="ARBA" id="ARBA00004752"/>
    </source>
</evidence>
<keyword evidence="15 19" id="KW-0131">Cell cycle</keyword>
<dbReference type="InterPro" id="IPR011601">
    <property type="entry name" value="MurB_C"/>
</dbReference>
<evidence type="ECO:0000256" key="11">
    <source>
        <dbReference type="ARBA" id="ARBA00022857"/>
    </source>
</evidence>
<evidence type="ECO:0000256" key="1">
    <source>
        <dbReference type="ARBA" id="ARBA00001974"/>
    </source>
</evidence>
<dbReference type="InterPro" id="IPR006094">
    <property type="entry name" value="Oxid_FAD_bind_N"/>
</dbReference>
<keyword evidence="16 19" id="KW-0961">Cell wall biogenesis/degradation</keyword>
<keyword evidence="22" id="KW-1185">Reference proteome</keyword>
<dbReference type="GO" id="GO:0005829">
    <property type="term" value="C:cytosol"/>
    <property type="evidence" value="ECO:0007669"/>
    <property type="project" value="TreeGrafter"/>
</dbReference>
<dbReference type="GO" id="GO:0071555">
    <property type="term" value="P:cell wall organization"/>
    <property type="evidence" value="ECO:0007669"/>
    <property type="project" value="UniProtKB-KW"/>
</dbReference>
<dbReference type="EC" id="1.3.1.98" evidence="5 19"/>
<name>A0A2T6AL59_9FLAO</name>
<dbReference type="GO" id="GO:0051301">
    <property type="term" value="P:cell division"/>
    <property type="evidence" value="ECO:0007669"/>
    <property type="project" value="UniProtKB-KW"/>
</dbReference>
<comment type="caution">
    <text evidence="21">The sequence shown here is derived from an EMBL/GenBank/DDBJ whole genome shotgun (WGS) entry which is preliminary data.</text>
</comment>
<keyword evidence="10 19" id="KW-0274">FAD</keyword>
<evidence type="ECO:0000256" key="5">
    <source>
        <dbReference type="ARBA" id="ARBA00012518"/>
    </source>
</evidence>
<evidence type="ECO:0000256" key="3">
    <source>
        <dbReference type="ARBA" id="ARBA00004496"/>
    </source>
</evidence>
<keyword evidence="8 19" id="KW-0132">Cell division</keyword>
<evidence type="ECO:0000256" key="9">
    <source>
        <dbReference type="ARBA" id="ARBA00022630"/>
    </source>
</evidence>
<gene>
    <name evidence="19" type="primary">murB</name>
    <name evidence="21" type="ORF">C8P64_0465</name>
</gene>
<dbReference type="UniPathway" id="UPA00219"/>
<dbReference type="InterPro" id="IPR016169">
    <property type="entry name" value="FAD-bd_PCMH_sub2"/>
</dbReference>
<evidence type="ECO:0000256" key="15">
    <source>
        <dbReference type="ARBA" id="ARBA00023306"/>
    </source>
</evidence>
<dbReference type="SUPFAM" id="SSF56194">
    <property type="entry name" value="Uridine diphospho-N-Acetylenolpyruvylglucosamine reductase, MurB, C-terminal domain"/>
    <property type="match status" value="1"/>
</dbReference>
<dbReference type="AlphaFoldDB" id="A0A2T6AL59"/>
<feature type="active site" description="Proton donor" evidence="19">
    <location>
        <position position="211"/>
    </location>
</feature>
<evidence type="ECO:0000256" key="12">
    <source>
        <dbReference type="ARBA" id="ARBA00022960"/>
    </source>
</evidence>
<evidence type="ECO:0000256" key="17">
    <source>
        <dbReference type="ARBA" id="ARBA00031026"/>
    </source>
</evidence>
<dbReference type="Gene3D" id="3.30.465.10">
    <property type="match status" value="1"/>
</dbReference>
<feature type="active site" evidence="19">
    <location>
        <position position="160"/>
    </location>
</feature>
<evidence type="ECO:0000256" key="16">
    <source>
        <dbReference type="ARBA" id="ARBA00023316"/>
    </source>
</evidence>
<organism evidence="21 22">
    <name type="scientific">Christiangramia gaetbulicola</name>
    <dbReference type="NCBI Taxonomy" id="703340"/>
    <lineage>
        <taxon>Bacteria</taxon>
        <taxon>Pseudomonadati</taxon>
        <taxon>Bacteroidota</taxon>
        <taxon>Flavobacteriia</taxon>
        <taxon>Flavobacteriales</taxon>
        <taxon>Flavobacteriaceae</taxon>
        <taxon>Christiangramia</taxon>
    </lineage>
</organism>
<dbReference type="RefSeq" id="WP_108170442.1">
    <property type="nucleotide sequence ID" value="NZ_QBKQ01000001.1"/>
</dbReference>
<dbReference type="InterPro" id="IPR016166">
    <property type="entry name" value="FAD-bd_PCMH"/>
</dbReference>
<keyword evidence="13 19" id="KW-0573">Peptidoglycan synthesis</keyword>
<keyword evidence="11 19" id="KW-0521">NADP</keyword>
<dbReference type="OrthoDB" id="9804753at2"/>
<dbReference type="Gene3D" id="3.90.78.10">
    <property type="entry name" value="UDP-N-acetylenolpyruvoylglucosamine reductase, C-terminal domain"/>
    <property type="match status" value="1"/>
</dbReference>
<evidence type="ECO:0000256" key="14">
    <source>
        <dbReference type="ARBA" id="ARBA00023002"/>
    </source>
</evidence>
<evidence type="ECO:0000256" key="7">
    <source>
        <dbReference type="ARBA" id="ARBA00022490"/>
    </source>
</evidence>
<evidence type="ECO:0000256" key="2">
    <source>
        <dbReference type="ARBA" id="ARBA00003921"/>
    </source>
</evidence>
<dbReference type="InterPro" id="IPR036318">
    <property type="entry name" value="FAD-bd_PCMH-like_sf"/>
</dbReference>
<dbReference type="Gene3D" id="3.30.43.10">
    <property type="entry name" value="Uridine Diphospho-n-acetylenolpyruvylglucosamine Reductase, domain 2"/>
    <property type="match status" value="1"/>
</dbReference>
<comment type="subcellular location">
    <subcellularLocation>
        <location evidence="3 19">Cytoplasm</location>
    </subcellularLocation>
</comment>
<evidence type="ECO:0000256" key="10">
    <source>
        <dbReference type="ARBA" id="ARBA00022827"/>
    </source>
</evidence>
<dbReference type="PANTHER" id="PTHR21071:SF4">
    <property type="entry name" value="UDP-N-ACETYLENOLPYRUVOYLGLUCOSAMINE REDUCTASE"/>
    <property type="match status" value="1"/>
</dbReference>
<dbReference type="HAMAP" id="MF_00037">
    <property type="entry name" value="MurB"/>
    <property type="match status" value="1"/>
</dbReference>
<comment type="cofactor">
    <cofactor evidence="1 19">
        <name>FAD</name>
        <dbReference type="ChEBI" id="CHEBI:57692"/>
    </cofactor>
</comment>
<dbReference type="NCBIfam" id="TIGR00179">
    <property type="entry name" value="murB"/>
    <property type="match status" value="1"/>
</dbReference>
<evidence type="ECO:0000256" key="8">
    <source>
        <dbReference type="ARBA" id="ARBA00022618"/>
    </source>
</evidence>
<evidence type="ECO:0000313" key="22">
    <source>
        <dbReference type="Proteomes" id="UP000244174"/>
    </source>
</evidence>